<sequence length="105" mass="11609">MKPRKAFSDLTTVGLLQHELNDSELRVQSAEQRALKAEEALQAALDKIQDLERQLQGRPSLEPKSSEEKKKTPASTPLPVVPPAPPKKTTAEAKPTSSTKRTKKR</sequence>
<gene>
    <name evidence="1" type="ORF">E3U43_006683</name>
</gene>
<dbReference type="Proteomes" id="UP000793456">
    <property type="component" value="Chromosome IV"/>
</dbReference>
<proteinExistence type="predicted"/>
<evidence type="ECO:0000313" key="1">
    <source>
        <dbReference type="EMBL" id="TMS20190.1"/>
    </source>
</evidence>
<dbReference type="EMBL" id="CM011677">
    <property type="protein sequence ID" value="TMS20190.1"/>
    <property type="molecule type" value="Genomic_DNA"/>
</dbReference>
<name>A0ACD3RL73_LARCR</name>
<accession>A0ACD3RL73</accession>
<organism evidence="1 2">
    <name type="scientific">Larimichthys crocea</name>
    <name type="common">Large yellow croaker</name>
    <name type="synonym">Pseudosciaena crocea</name>
    <dbReference type="NCBI Taxonomy" id="215358"/>
    <lineage>
        <taxon>Eukaryota</taxon>
        <taxon>Metazoa</taxon>
        <taxon>Chordata</taxon>
        <taxon>Craniata</taxon>
        <taxon>Vertebrata</taxon>
        <taxon>Euteleostomi</taxon>
        <taxon>Actinopterygii</taxon>
        <taxon>Neopterygii</taxon>
        <taxon>Teleostei</taxon>
        <taxon>Neoteleostei</taxon>
        <taxon>Acanthomorphata</taxon>
        <taxon>Eupercaria</taxon>
        <taxon>Sciaenidae</taxon>
        <taxon>Larimichthys</taxon>
    </lineage>
</organism>
<evidence type="ECO:0000313" key="2">
    <source>
        <dbReference type="Proteomes" id="UP000793456"/>
    </source>
</evidence>
<protein>
    <submittedName>
        <fullName evidence="1">Uncharacterized protein</fullName>
    </submittedName>
</protein>
<comment type="caution">
    <text evidence="1">The sequence shown here is derived from an EMBL/GenBank/DDBJ whole genome shotgun (WGS) entry which is preliminary data.</text>
</comment>
<keyword evidence="2" id="KW-1185">Reference proteome</keyword>
<reference evidence="1" key="1">
    <citation type="submission" date="2018-11" db="EMBL/GenBank/DDBJ databases">
        <title>The sequence and de novo assembly of Larimichthys crocea genome using PacBio and Hi-C technologies.</title>
        <authorList>
            <person name="Xu P."/>
            <person name="Chen B."/>
            <person name="Zhou Z."/>
            <person name="Ke Q."/>
            <person name="Wu Y."/>
            <person name="Bai H."/>
            <person name="Pu F."/>
        </authorList>
    </citation>
    <scope>NUCLEOTIDE SEQUENCE</scope>
    <source>
        <tissue evidence="1">Muscle</tissue>
    </source>
</reference>